<keyword evidence="5" id="KW-0539">Nucleus</keyword>
<accession>A0A1Y2J0Q0</accession>
<evidence type="ECO:0000313" key="9">
    <source>
        <dbReference type="Proteomes" id="UP000193067"/>
    </source>
</evidence>
<dbReference type="InterPro" id="IPR019098">
    <property type="entry name" value="Histone_chaperone_domain_CHZ"/>
</dbReference>
<dbReference type="AlphaFoldDB" id="A0A1Y2J0Q0"/>
<proteinExistence type="inferred from homology"/>
<feature type="compositionally biased region" description="Low complexity" evidence="6">
    <location>
        <begin position="1"/>
        <end position="13"/>
    </location>
</feature>
<reference evidence="8 9" key="1">
    <citation type="journal article" date="2015" name="Biotechnol. Biofuels">
        <title>Enhanced degradation of softwood versus hardwood by the white-rot fungus Pycnoporus coccineus.</title>
        <authorList>
            <person name="Couturier M."/>
            <person name="Navarro D."/>
            <person name="Chevret D."/>
            <person name="Henrissat B."/>
            <person name="Piumi F."/>
            <person name="Ruiz-Duenas F.J."/>
            <person name="Martinez A.T."/>
            <person name="Grigoriev I.V."/>
            <person name="Riley R."/>
            <person name="Lipzen A."/>
            <person name="Berrin J.G."/>
            <person name="Master E.R."/>
            <person name="Rosso M.N."/>
        </authorList>
    </citation>
    <scope>NUCLEOTIDE SEQUENCE [LARGE SCALE GENOMIC DNA]</scope>
    <source>
        <strain evidence="8 9">BRFM310</strain>
    </source>
</reference>
<evidence type="ECO:0000256" key="5">
    <source>
        <dbReference type="ARBA" id="ARBA00023242"/>
    </source>
</evidence>
<name>A0A1Y2J0Q0_TRAC3</name>
<dbReference type="GO" id="GO:0005634">
    <property type="term" value="C:nucleus"/>
    <property type="evidence" value="ECO:0007669"/>
    <property type="project" value="UniProtKB-SubCell"/>
</dbReference>
<protein>
    <recommendedName>
        <fullName evidence="7">Histone chaperone domain-containing protein</fullName>
    </recommendedName>
</protein>
<organism evidence="8 9">
    <name type="scientific">Trametes coccinea (strain BRFM310)</name>
    <name type="common">Pycnoporus coccineus</name>
    <dbReference type="NCBI Taxonomy" id="1353009"/>
    <lineage>
        <taxon>Eukaryota</taxon>
        <taxon>Fungi</taxon>
        <taxon>Dikarya</taxon>
        <taxon>Basidiomycota</taxon>
        <taxon>Agaricomycotina</taxon>
        <taxon>Agaricomycetes</taxon>
        <taxon>Polyporales</taxon>
        <taxon>Polyporaceae</taxon>
        <taxon>Trametes</taxon>
    </lineage>
</organism>
<evidence type="ECO:0000256" key="1">
    <source>
        <dbReference type="ARBA" id="ARBA00002212"/>
    </source>
</evidence>
<comment type="function">
    <text evidence="1">Forms a chaperone-bound H2A.Z-H2B complex that acts as a source for SWR1 complex-dependent H2A to H2A.Z histone replacement in chromatin.</text>
</comment>
<sequence>MSTDATAPSSATTNGNQPEPFAAADKGKGKGKLVQDDVMDEDEDDEDEDEEEDEEEDDMEEEDDLSELDPSLIINTSGRRTRGVRVDYSSAEALAKAGLKPEDAQEDDENEESFVARDDDMQD</sequence>
<gene>
    <name evidence="8" type="ORF">PYCCODRAFT_1431161</name>
</gene>
<feature type="region of interest" description="Disordered" evidence="6">
    <location>
        <begin position="1"/>
        <end position="123"/>
    </location>
</feature>
<dbReference type="EMBL" id="KZ084089">
    <property type="protein sequence ID" value="OSD06979.1"/>
    <property type="molecule type" value="Genomic_DNA"/>
</dbReference>
<feature type="compositionally biased region" description="Acidic residues" evidence="6">
    <location>
        <begin position="37"/>
        <end position="67"/>
    </location>
</feature>
<dbReference type="OrthoDB" id="3364766at2759"/>
<evidence type="ECO:0000259" key="7">
    <source>
        <dbReference type="SMART" id="SM01082"/>
    </source>
</evidence>
<comment type="subcellular location">
    <subcellularLocation>
        <location evidence="2">Nucleus</location>
    </subcellularLocation>
</comment>
<evidence type="ECO:0000256" key="6">
    <source>
        <dbReference type="SAM" id="MobiDB-lite"/>
    </source>
</evidence>
<evidence type="ECO:0000256" key="3">
    <source>
        <dbReference type="ARBA" id="ARBA00008057"/>
    </source>
</evidence>
<keyword evidence="4" id="KW-0143">Chaperone</keyword>
<dbReference type="SMART" id="SM01082">
    <property type="entry name" value="CHZ"/>
    <property type="match status" value="1"/>
</dbReference>
<dbReference type="Pfam" id="PF09649">
    <property type="entry name" value="CHZ"/>
    <property type="match status" value="1"/>
</dbReference>
<evidence type="ECO:0000256" key="2">
    <source>
        <dbReference type="ARBA" id="ARBA00004123"/>
    </source>
</evidence>
<feature type="domain" description="Histone chaperone" evidence="7">
    <location>
        <begin position="59"/>
        <end position="97"/>
    </location>
</feature>
<comment type="similarity">
    <text evidence="3">Belongs to the CHZ1 family.</text>
</comment>
<evidence type="ECO:0000256" key="4">
    <source>
        <dbReference type="ARBA" id="ARBA00023186"/>
    </source>
</evidence>
<keyword evidence="9" id="KW-1185">Reference proteome</keyword>
<evidence type="ECO:0000313" key="8">
    <source>
        <dbReference type="EMBL" id="OSD06979.1"/>
    </source>
</evidence>
<dbReference type="Proteomes" id="UP000193067">
    <property type="component" value="Unassembled WGS sequence"/>
</dbReference>
<dbReference type="STRING" id="1353009.A0A1Y2J0Q0"/>
<feature type="compositionally biased region" description="Basic and acidic residues" evidence="6">
    <location>
        <begin position="114"/>
        <end position="123"/>
    </location>
</feature>